<reference evidence="1 2" key="1">
    <citation type="journal article" date="2019" name="Nat. Microbiol.">
        <title>Mediterranean grassland soil C-N compound turnover is dependent on rainfall and depth, and is mediated by genomically divergent microorganisms.</title>
        <authorList>
            <person name="Diamond S."/>
            <person name="Andeer P.F."/>
            <person name="Li Z."/>
            <person name="Crits-Christoph A."/>
            <person name="Burstein D."/>
            <person name="Anantharaman K."/>
            <person name="Lane K.R."/>
            <person name="Thomas B.C."/>
            <person name="Pan C."/>
            <person name="Northen T.R."/>
            <person name="Banfield J.F."/>
        </authorList>
    </citation>
    <scope>NUCLEOTIDE SEQUENCE [LARGE SCALE GENOMIC DNA]</scope>
    <source>
        <strain evidence="1">NP_3</strain>
    </source>
</reference>
<accession>A0A537K6X3</accession>
<organism evidence="1 2">
    <name type="scientific">Candidatus Segetimicrobium genomatis</name>
    <dbReference type="NCBI Taxonomy" id="2569760"/>
    <lineage>
        <taxon>Bacteria</taxon>
        <taxon>Bacillati</taxon>
        <taxon>Candidatus Sysuimicrobiota</taxon>
        <taxon>Candidatus Sysuimicrobiia</taxon>
        <taxon>Candidatus Sysuimicrobiales</taxon>
        <taxon>Candidatus Segetimicrobiaceae</taxon>
        <taxon>Candidatus Segetimicrobium</taxon>
    </lineage>
</organism>
<dbReference type="EMBL" id="VBAK01000091">
    <property type="protein sequence ID" value="TMI91509.1"/>
    <property type="molecule type" value="Genomic_DNA"/>
</dbReference>
<proteinExistence type="predicted"/>
<dbReference type="AlphaFoldDB" id="A0A537K6X3"/>
<sequence>MRIRIRSVAAAGKICKILLLGTVTMAIAIPGRDVALGQAGTGSSPYTFTTIDVPAATGETGTKAFGINDGGQIVGVFESTPGVNHAFVRDAEGTFTTIDAPGATSDTEAEGINNAGQIVGGFGDASGSHGFLRDAGGTFTTIDVPDATYTWAYGINGAGQVVGFFFPPYPSNGHGFLRDTGGTFTTIDVPGATGDTEAHGINNTGQIVGTFKDASGTHGFLRDAGGTFTAIDVPGATNTWAYGINDAGQIVGTFTDAGGTHGFLRDAHTGTFTTIDVPGAYYINQAYGINGAGKIVGVFVDPNNLQNHGFLALPNAIALVQQAANSGTNIPSLTVTLPKTPRPGDVLIVMNVSNNNQVTVSGGGVASWSYMWTQAHENTVIVFGTVGSSPSATLTMSLIGAPSPGDLTSIVSEWAGVSGNAGGWGTAGTASPIRTIAATPANANNLLIAVGGDTGSMTPGWWTAFTPPTQQPQAKIEAAYQVVSAAGTYSHTWSDTGATGWDAAIAALQGNGIAFLQQAANSGTNVPSLTVTLPQTPRPGDVLVVTNVSNNTQVSVSGGGVASWNYVWSQAHENTVIVYGTVGSNPDNRVRMDLIGTPSGTGDLTSIVSEWAGLSGTVDSSGTATGTASPIQTGTLTTVNATDLLIAVGGDTGSMTPGWWTAFTPPTQQPHAKIEAAYQIVSATGSYSNTWSDIGSTGWDAVIAAFK</sequence>
<evidence type="ECO:0000313" key="2">
    <source>
        <dbReference type="Proteomes" id="UP000318509"/>
    </source>
</evidence>
<dbReference type="Proteomes" id="UP000318509">
    <property type="component" value="Unassembled WGS sequence"/>
</dbReference>
<dbReference type="InterPro" id="IPR014262">
    <property type="entry name" value="HAF_rpt"/>
</dbReference>
<dbReference type="NCBIfam" id="TIGR02913">
    <property type="entry name" value="HAF_rpt"/>
    <property type="match status" value="1"/>
</dbReference>
<comment type="caution">
    <text evidence="1">The sequence shown here is derived from an EMBL/GenBank/DDBJ whole genome shotgun (WGS) entry which is preliminary data.</text>
</comment>
<evidence type="ECO:0000313" key="1">
    <source>
        <dbReference type="EMBL" id="TMI91509.1"/>
    </source>
</evidence>
<gene>
    <name evidence="1" type="ORF">E6H00_03820</name>
</gene>
<name>A0A537K6X3_9BACT</name>
<protein>
    <submittedName>
        <fullName evidence="1">Uncharacterized protein</fullName>
    </submittedName>
</protein>